<geneLocation type="plasmid" evidence="2 3">
    <name>pHSR-Bgl01</name>
</geneLocation>
<organism evidence="2 3">
    <name type="scientific">Halapricum desulfuricans</name>
    <dbReference type="NCBI Taxonomy" id="2841257"/>
    <lineage>
        <taxon>Archaea</taxon>
        <taxon>Methanobacteriati</taxon>
        <taxon>Methanobacteriota</taxon>
        <taxon>Stenosarchaea group</taxon>
        <taxon>Halobacteria</taxon>
        <taxon>Halobacteriales</taxon>
        <taxon>Haloarculaceae</taxon>
        <taxon>Halapricum</taxon>
    </lineage>
</organism>
<evidence type="ECO:0000313" key="2">
    <source>
        <dbReference type="EMBL" id="QSG13556.1"/>
    </source>
</evidence>
<protein>
    <submittedName>
        <fullName evidence="2">ADP-ribosylglycohydrolase</fullName>
    </submittedName>
</protein>
<accession>A0A897NTR6</accession>
<feature type="binding site" evidence="1">
    <location>
        <position position="57"/>
    </location>
    <ligand>
        <name>Mg(2+)</name>
        <dbReference type="ChEBI" id="CHEBI:18420"/>
        <label>1</label>
    </ligand>
</feature>
<dbReference type="RefSeq" id="WP_229126532.1">
    <property type="nucleotide sequence ID" value="NZ_CP064790.1"/>
</dbReference>
<reference evidence="2" key="1">
    <citation type="submission" date="2020-11" db="EMBL/GenBank/DDBJ databases">
        <title>Carbohydrate-dependent, anaerobic sulfur respiration: A novel catabolism in halophilic archaea.</title>
        <authorList>
            <person name="Sorokin D.Y."/>
            <person name="Messina E."/>
            <person name="Smedile F."/>
            <person name="La Cono V."/>
            <person name="Hallsworth J.E."/>
            <person name="Yakimov M.M."/>
        </authorList>
    </citation>
    <scope>NUCLEOTIDE SEQUENCE</scope>
    <source>
        <strain evidence="2">HSR-Bgl</strain>
        <plasmid evidence="2">pHSR-Bgl01</plasmid>
    </source>
</reference>
<dbReference type="InterPro" id="IPR036705">
    <property type="entry name" value="Ribosyl_crysJ1_sf"/>
</dbReference>
<sequence>MIPTSQAEGCLLGLACGDALGRPVEFKSAATIEAQYGTVDSMLGDGSHGQPPGMITDDTELALRIARSLVDAGGFDGADVTERFVGWYETGPFDIGLMTRDALARLQQGEPWEHAGQDVWESRREGSNAGNGSVMRCAPYALTFTDDPQHLGRVSEQSSAITHADPRCKRGCAILNLTIAGLLRGEDEPLRRALETTYPGQSDAPELINAVERLPDSVSASELNNGGYVVDALQAGLYYALDADSAEDAITRAVNAGGDADTVGAITGAVAGARFGAESLPDAWLAAIDETDELRDLAGELLELEHTGSDAE</sequence>
<dbReference type="PANTHER" id="PTHR16222">
    <property type="entry name" value="ADP-RIBOSYLGLYCOHYDROLASE"/>
    <property type="match status" value="1"/>
</dbReference>
<dbReference type="Pfam" id="PF03747">
    <property type="entry name" value="ADP_ribosyl_GH"/>
    <property type="match status" value="1"/>
</dbReference>
<name>A0A897NTR6_9EURY</name>
<dbReference type="Gene3D" id="1.10.4080.10">
    <property type="entry name" value="ADP-ribosylation/Crystallin J1"/>
    <property type="match status" value="1"/>
</dbReference>
<evidence type="ECO:0000256" key="1">
    <source>
        <dbReference type="PIRSR" id="PIRSR605502-1"/>
    </source>
</evidence>
<dbReference type="PANTHER" id="PTHR16222:SF12">
    <property type="entry name" value="ADP-RIBOSYLGLYCOHYDROLASE-RELATED"/>
    <property type="match status" value="1"/>
</dbReference>
<keyword evidence="2" id="KW-0378">Hydrolase</keyword>
<dbReference type="GeneID" id="68862671"/>
<comment type="cofactor">
    <cofactor evidence="1">
        <name>Mg(2+)</name>
        <dbReference type="ChEBI" id="CHEBI:18420"/>
    </cofactor>
    <text evidence="1">Binds 2 magnesium ions per subunit.</text>
</comment>
<dbReference type="Proteomes" id="UP000663305">
    <property type="component" value="Plasmid pHSR-Bgl01"/>
</dbReference>
<keyword evidence="1" id="KW-0460">Magnesium</keyword>
<feature type="binding site" evidence="1">
    <location>
        <position position="58"/>
    </location>
    <ligand>
        <name>Mg(2+)</name>
        <dbReference type="ChEBI" id="CHEBI:18420"/>
        <label>1</label>
    </ligand>
</feature>
<keyword evidence="1" id="KW-0479">Metal-binding</keyword>
<feature type="binding site" evidence="1">
    <location>
        <position position="259"/>
    </location>
    <ligand>
        <name>Mg(2+)</name>
        <dbReference type="ChEBI" id="CHEBI:18420"/>
        <label>1</label>
    </ligand>
</feature>
<dbReference type="SUPFAM" id="SSF101478">
    <property type="entry name" value="ADP-ribosylglycohydrolase"/>
    <property type="match status" value="1"/>
</dbReference>
<dbReference type="InterPro" id="IPR005502">
    <property type="entry name" value="Ribosyl_crysJ1"/>
</dbReference>
<dbReference type="EMBL" id="CP064790">
    <property type="protein sequence ID" value="QSG13556.1"/>
    <property type="molecule type" value="Genomic_DNA"/>
</dbReference>
<evidence type="ECO:0000313" key="3">
    <source>
        <dbReference type="Proteomes" id="UP000663305"/>
    </source>
</evidence>
<feature type="binding site" evidence="1">
    <location>
        <position position="261"/>
    </location>
    <ligand>
        <name>Mg(2+)</name>
        <dbReference type="ChEBI" id="CHEBI:18420"/>
        <label>1</label>
    </ligand>
</feature>
<gene>
    <name evidence="2" type="primary">draG</name>
    <name evidence="2" type="ORF">HSBGL_4142</name>
</gene>
<proteinExistence type="predicted"/>
<dbReference type="GO" id="GO:0016787">
    <property type="term" value="F:hydrolase activity"/>
    <property type="evidence" value="ECO:0007669"/>
    <property type="project" value="UniProtKB-KW"/>
</dbReference>
<feature type="binding site" evidence="1">
    <location>
        <position position="262"/>
    </location>
    <ligand>
        <name>Mg(2+)</name>
        <dbReference type="ChEBI" id="CHEBI:18420"/>
        <label>1</label>
    </ligand>
</feature>
<feature type="binding site" evidence="1">
    <location>
        <position position="56"/>
    </location>
    <ligand>
        <name>Mg(2+)</name>
        <dbReference type="ChEBI" id="CHEBI:18420"/>
        <label>1</label>
    </ligand>
</feature>
<dbReference type="InterPro" id="IPR050792">
    <property type="entry name" value="ADP-ribosylglycohydrolase"/>
</dbReference>
<keyword evidence="2" id="KW-0614">Plasmid</keyword>
<dbReference type="AlphaFoldDB" id="A0A897NTR6"/>
<dbReference type="GO" id="GO:0046872">
    <property type="term" value="F:metal ion binding"/>
    <property type="evidence" value="ECO:0007669"/>
    <property type="project" value="UniProtKB-KW"/>
</dbReference>